<dbReference type="SUPFAM" id="SSF52047">
    <property type="entry name" value="RNI-like"/>
    <property type="match status" value="1"/>
</dbReference>
<keyword evidence="3" id="KW-1185">Reference proteome</keyword>
<gene>
    <name evidence="2" type="ORF">JKP88DRAFT_246732</name>
</gene>
<dbReference type="Proteomes" id="UP000664859">
    <property type="component" value="Unassembled WGS sequence"/>
</dbReference>
<evidence type="ECO:0000313" key="3">
    <source>
        <dbReference type="Proteomes" id="UP000664859"/>
    </source>
</evidence>
<reference evidence="2" key="1">
    <citation type="submission" date="2021-02" db="EMBL/GenBank/DDBJ databases">
        <title>First Annotated Genome of the Yellow-green Alga Tribonema minus.</title>
        <authorList>
            <person name="Mahan K.M."/>
        </authorList>
    </citation>
    <scope>NUCLEOTIDE SEQUENCE</scope>
    <source>
        <strain evidence="2">UTEX B ZZ1240</strain>
    </source>
</reference>
<sequence>MQHEDIIALLERDVARIDSPHHLMPLARLSCGDHPLGNGVRLAFGGTGDPRCGCGGRSGASARCTQQVLALGRESIALEAEYHSISLRRTPASSSNGRARRQRPQQAQCSSRRLHLLQSCYLRDRSGGVRRRLLATRAALHTPASFRFALDNGMALSATRTQRAIGATGSVEMIDIAAAANMPLALPVFRGASSTGKAGLLHHIHAASSTRTFQSSELVIMCLEAAKGGDKGQALAWLSQLFSPAGSWPVWLRRALCHAAIEGKHTETLEWLFADDAVLFGPLSDVDPDEDNAFAVALDFLDPPITNSLVDHALEVGKCGMVHFLLAEGQQFTGRSCVFAIRSGSAAMLDIITANGAPIDFDEVLDEIIAGDRLSLAVVKGLWNWSSTSEQRNALLPSFMSSVSMAGPIALRRGRQPHSIPRDITPIRKWTNAPVRYKQSRAGAPDRMTPTQQISKVLLNMAHTRLLPKEGWGLCRQLANIKPPLTARVDADSSMSRLAHILRLPTLERLYLEGVSPGASVQASTSLRYLKLERVTGHLHHLPHHLDTLTLWRCSVTDDRSRFPPQLRKLTILGGTLGPRLTLPQSLEELRCCVCSFDFECTHGTVQQFPILPAGLRSLSLEDMTLLRGDAISLGNLPPAMQSLYLNDFGDTDTTLPLTLRYLHLRKFDFGQDIELPEGLRSLLLCSIKRYLAAGCRMPALPTHLSQLVCWVEDDGAAGTPTLSVRALPPNIEVLQLQGVRLCCAVPATVRSLRMGDTLELGVVYDSGRSPTNVVEGARDADIYQ</sequence>
<dbReference type="AlphaFoldDB" id="A0A836CBU8"/>
<feature type="region of interest" description="Disordered" evidence="1">
    <location>
        <begin position="89"/>
        <end position="108"/>
    </location>
</feature>
<protein>
    <submittedName>
        <fullName evidence="2">Uncharacterized protein</fullName>
    </submittedName>
</protein>
<evidence type="ECO:0000256" key="1">
    <source>
        <dbReference type="SAM" id="MobiDB-lite"/>
    </source>
</evidence>
<name>A0A836CBU8_9STRA</name>
<dbReference type="EMBL" id="JAFCMP010000379">
    <property type="protein sequence ID" value="KAG5180625.1"/>
    <property type="molecule type" value="Genomic_DNA"/>
</dbReference>
<proteinExistence type="predicted"/>
<dbReference type="Gene3D" id="3.80.10.10">
    <property type="entry name" value="Ribonuclease Inhibitor"/>
    <property type="match status" value="1"/>
</dbReference>
<dbReference type="InterPro" id="IPR032675">
    <property type="entry name" value="LRR_dom_sf"/>
</dbReference>
<organism evidence="2 3">
    <name type="scientific">Tribonema minus</name>
    <dbReference type="NCBI Taxonomy" id="303371"/>
    <lineage>
        <taxon>Eukaryota</taxon>
        <taxon>Sar</taxon>
        <taxon>Stramenopiles</taxon>
        <taxon>Ochrophyta</taxon>
        <taxon>PX clade</taxon>
        <taxon>Xanthophyceae</taxon>
        <taxon>Tribonematales</taxon>
        <taxon>Tribonemataceae</taxon>
        <taxon>Tribonema</taxon>
    </lineage>
</organism>
<evidence type="ECO:0000313" key="2">
    <source>
        <dbReference type="EMBL" id="KAG5180625.1"/>
    </source>
</evidence>
<accession>A0A836CBU8</accession>
<comment type="caution">
    <text evidence="2">The sequence shown here is derived from an EMBL/GenBank/DDBJ whole genome shotgun (WGS) entry which is preliminary data.</text>
</comment>